<dbReference type="EMBL" id="CM007898">
    <property type="protein sequence ID" value="OTG15407.1"/>
    <property type="molecule type" value="Genomic_DNA"/>
</dbReference>
<dbReference type="GO" id="GO:0009733">
    <property type="term" value="P:response to auxin"/>
    <property type="evidence" value="ECO:0007669"/>
    <property type="project" value="InterPro"/>
</dbReference>
<evidence type="ECO:0000313" key="4">
    <source>
        <dbReference type="Proteomes" id="UP000215914"/>
    </source>
</evidence>
<reference evidence="2 4" key="1">
    <citation type="journal article" date="2017" name="Nature">
        <title>The sunflower genome provides insights into oil metabolism, flowering and Asterid evolution.</title>
        <authorList>
            <person name="Badouin H."/>
            <person name="Gouzy J."/>
            <person name="Grassa C.J."/>
            <person name="Murat F."/>
            <person name="Staton S.E."/>
            <person name="Cottret L."/>
            <person name="Lelandais-Briere C."/>
            <person name="Owens G.L."/>
            <person name="Carrere S."/>
            <person name="Mayjonade B."/>
            <person name="Legrand L."/>
            <person name="Gill N."/>
            <person name="Kane N.C."/>
            <person name="Bowers J.E."/>
            <person name="Hubner S."/>
            <person name="Bellec A."/>
            <person name="Berard A."/>
            <person name="Berges H."/>
            <person name="Blanchet N."/>
            <person name="Boniface M.C."/>
            <person name="Brunel D."/>
            <person name="Catrice O."/>
            <person name="Chaidir N."/>
            <person name="Claudel C."/>
            <person name="Donnadieu C."/>
            <person name="Faraut T."/>
            <person name="Fievet G."/>
            <person name="Helmstetter N."/>
            <person name="King M."/>
            <person name="Knapp S.J."/>
            <person name="Lai Z."/>
            <person name="Le Paslier M.C."/>
            <person name="Lippi Y."/>
            <person name="Lorenzon L."/>
            <person name="Mandel J.R."/>
            <person name="Marage G."/>
            <person name="Marchand G."/>
            <person name="Marquand E."/>
            <person name="Bret-Mestries E."/>
            <person name="Morien E."/>
            <person name="Nambeesan S."/>
            <person name="Nguyen T."/>
            <person name="Pegot-Espagnet P."/>
            <person name="Pouilly N."/>
            <person name="Raftis F."/>
            <person name="Sallet E."/>
            <person name="Schiex T."/>
            <person name="Thomas J."/>
            <person name="Vandecasteele C."/>
            <person name="Vares D."/>
            <person name="Vear F."/>
            <person name="Vautrin S."/>
            <person name="Crespi M."/>
            <person name="Mangin B."/>
            <person name="Burke J.M."/>
            <person name="Salse J."/>
            <person name="Munos S."/>
            <person name="Vincourt P."/>
            <person name="Rieseberg L.H."/>
            <person name="Langlade N.B."/>
        </authorList>
    </citation>
    <scope>NUCLEOTIDE SEQUENCE [LARGE SCALE GENOMIC DNA]</scope>
    <source>
        <strain evidence="4">cv. SF193</strain>
        <tissue evidence="2">Leaves</tissue>
    </source>
</reference>
<sequence>MLGKKSGFVKRLANKIKVRGCIGHSSEPLRYECLLSSDHNDNKKSSASTPRGCIALYVGEERLRFVVQASHLSHPLFQLLLEKTAEEFGFEQKDKLLVPCSVDVFQEIVSVVECNNAKFDLRSFAEEINNNAN</sequence>
<dbReference type="OrthoDB" id="1848283at2759"/>
<comment type="similarity">
    <text evidence="1">Belongs to the ARG7 family.</text>
</comment>
<protein>
    <submittedName>
        <fullName evidence="2 3">Small auxin-up RNA</fullName>
    </submittedName>
</protein>
<dbReference type="PANTHER" id="PTHR31374">
    <property type="entry name" value="AUXIN-INDUCED PROTEIN-LIKE-RELATED"/>
    <property type="match status" value="1"/>
</dbReference>
<reference evidence="2" key="3">
    <citation type="submission" date="2020-06" db="EMBL/GenBank/DDBJ databases">
        <title>Helianthus annuus Genome sequencing and assembly Release 2.</title>
        <authorList>
            <person name="Gouzy J."/>
            <person name="Langlade N."/>
            <person name="Munos S."/>
        </authorList>
    </citation>
    <scope>NUCLEOTIDE SEQUENCE</scope>
    <source>
        <tissue evidence="2">Leaves</tissue>
    </source>
</reference>
<dbReference type="Pfam" id="PF02519">
    <property type="entry name" value="Auxin_inducible"/>
    <property type="match status" value="1"/>
</dbReference>
<evidence type="ECO:0000313" key="3">
    <source>
        <dbReference type="EMBL" id="OTG15407.1"/>
    </source>
</evidence>
<dbReference type="PANTHER" id="PTHR31374:SF178">
    <property type="entry name" value="AUXIN-RESPONSIVE PROTEIN SAUR15-LIKE"/>
    <property type="match status" value="1"/>
</dbReference>
<dbReference type="InterPro" id="IPR003676">
    <property type="entry name" value="SAUR_fam"/>
</dbReference>
<proteinExistence type="inferred from homology"/>
<name>A0A251TW91_HELAN</name>
<accession>A0A251TW91</accession>
<reference evidence="3" key="2">
    <citation type="submission" date="2017-02" db="EMBL/GenBank/DDBJ databases">
        <title>Sunflower complete genome.</title>
        <authorList>
            <person name="Langlade N."/>
            <person name="Munos S."/>
        </authorList>
    </citation>
    <scope>NUCLEOTIDE SEQUENCE [LARGE SCALE GENOMIC DNA]</scope>
    <source>
        <tissue evidence="3">Leaves</tissue>
    </source>
</reference>
<dbReference type="Gramene" id="mRNA:HanXRQr2_Chr15g0693311">
    <property type="protein sequence ID" value="CDS:HanXRQr2_Chr15g0693311.1"/>
    <property type="gene ID" value="HanXRQr2_Chr15g0693311"/>
</dbReference>
<dbReference type="EMBL" id="MNCJ02000330">
    <property type="protein sequence ID" value="KAF5764543.1"/>
    <property type="molecule type" value="Genomic_DNA"/>
</dbReference>
<dbReference type="Proteomes" id="UP000215914">
    <property type="component" value="Chromosome 9"/>
</dbReference>
<gene>
    <name evidence="3" type="ORF">HannXRQ_Chr09g0260061</name>
    <name evidence="2" type="ORF">HanXRQr2_Chr15g0693311</name>
</gene>
<keyword evidence="4" id="KW-1185">Reference proteome</keyword>
<evidence type="ECO:0000313" key="2">
    <source>
        <dbReference type="EMBL" id="KAF5764543.1"/>
    </source>
</evidence>
<dbReference type="InParanoid" id="A0A251TW91"/>
<dbReference type="OMA" id="EPLRYEC"/>
<evidence type="ECO:0000256" key="1">
    <source>
        <dbReference type="ARBA" id="ARBA00006974"/>
    </source>
</evidence>
<dbReference type="AlphaFoldDB" id="A0A251TW91"/>
<organism evidence="3 4">
    <name type="scientific">Helianthus annuus</name>
    <name type="common">Common sunflower</name>
    <dbReference type="NCBI Taxonomy" id="4232"/>
    <lineage>
        <taxon>Eukaryota</taxon>
        <taxon>Viridiplantae</taxon>
        <taxon>Streptophyta</taxon>
        <taxon>Embryophyta</taxon>
        <taxon>Tracheophyta</taxon>
        <taxon>Spermatophyta</taxon>
        <taxon>Magnoliopsida</taxon>
        <taxon>eudicotyledons</taxon>
        <taxon>Gunneridae</taxon>
        <taxon>Pentapetalae</taxon>
        <taxon>asterids</taxon>
        <taxon>campanulids</taxon>
        <taxon>Asterales</taxon>
        <taxon>Asteraceae</taxon>
        <taxon>Asteroideae</taxon>
        <taxon>Heliantheae alliance</taxon>
        <taxon>Heliantheae</taxon>
        <taxon>Helianthus</taxon>
    </lineage>
</organism>